<dbReference type="OrthoDB" id="3237545at2"/>
<dbReference type="NCBIfam" id="NF005115">
    <property type="entry name" value="PRK06547.1"/>
    <property type="match status" value="1"/>
</dbReference>
<gene>
    <name evidence="1" type="ORF">CTEST_04715</name>
</gene>
<sequence length="161" mass="17635">MLTVLIDGPSGSGKSTYAEALGRHWGLPVVHLDSFYPGWSGLAAGAAMVGEDVLHPLRPGYRRWDWVDNRPAGWVDLDPHASMIVEGVGAVTRASISKATQRGDVLTVRVCAPAALRRRRALNRDPSFEPWWDMWAAQEREHFTGAGNVPVHLRIEMGGGE</sequence>
<reference evidence="2" key="2">
    <citation type="submission" date="2015-05" db="EMBL/GenBank/DDBJ databases">
        <title>Complete genome sequence of Corynebacterium testudinoris DSM 44614, recovered from necrotic lesions in the mouth of a tortoise.</title>
        <authorList>
            <person name="Ruckert C."/>
            <person name="Albersmeier A."/>
            <person name="Winkler A."/>
            <person name="Tauch A."/>
        </authorList>
    </citation>
    <scope>NUCLEOTIDE SEQUENCE [LARGE SCALE GENOMIC DNA]</scope>
    <source>
        <strain evidence="2">DSM 44614</strain>
    </source>
</reference>
<organism evidence="1 2">
    <name type="scientific">Corynebacterium testudinoris</name>
    <dbReference type="NCBI Taxonomy" id="136857"/>
    <lineage>
        <taxon>Bacteria</taxon>
        <taxon>Bacillati</taxon>
        <taxon>Actinomycetota</taxon>
        <taxon>Actinomycetes</taxon>
        <taxon>Mycobacteriales</taxon>
        <taxon>Corynebacteriaceae</taxon>
        <taxon>Corynebacterium</taxon>
    </lineage>
</organism>
<dbReference type="RefSeq" id="WP_047252758.1">
    <property type="nucleotide sequence ID" value="NZ_CP011545.1"/>
</dbReference>
<dbReference type="Gene3D" id="3.40.50.300">
    <property type="entry name" value="P-loop containing nucleotide triphosphate hydrolases"/>
    <property type="match status" value="1"/>
</dbReference>
<name>A0A0G3H6L1_9CORY</name>
<dbReference type="STRING" id="136857.CTEST_04715"/>
<dbReference type="EMBL" id="CP011545">
    <property type="protein sequence ID" value="AKK08390.1"/>
    <property type="molecule type" value="Genomic_DNA"/>
</dbReference>
<evidence type="ECO:0000313" key="2">
    <source>
        <dbReference type="Proteomes" id="UP000035540"/>
    </source>
</evidence>
<dbReference type="SUPFAM" id="SSF52540">
    <property type="entry name" value="P-loop containing nucleoside triphosphate hydrolases"/>
    <property type="match status" value="1"/>
</dbReference>
<reference evidence="1 2" key="1">
    <citation type="journal article" date="2015" name="Genome Announc.">
        <title>Complete Genome Sequence of the Type Strain Corynebacterium testudinoris DSM 44614, Recovered from Necrotic Lesions in the Mouth of a Tortoise.</title>
        <authorList>
            <person name="Ruckert C."/>
            <person name="Kriete M."/>
            <person name="Jaenicke S."/>
            <person name="Winkler A."/>
            <person name="Tauch A."/>
        </authorList>
    </citation>
    <scope>NUCLEOTIDE SEQUENCE [LARGE SCALE GENOMIC DNA]</scope>
    <source>
        <strain evidence="1 2">DSM 44614</strain>
    </source>
</reference>
<dbReference type="InterPro" id="IPR027417">
    <property type="entry name" value="P-loop_NTPase"/>
</dbReference>
<dbReference type="Proteomes" id="UP000035540">
    <property type="component" value="Chromosome"/>
</dbReference>
<protein>
    <submittedName>
        <fullName evidence="1">AAA domain</fullName>
    </submittedName>
</protein>
<dbReference type="KEGG" id="cted:CTEST_04715"/>
<proteinExistence type="predicted"/>
<dbReference type="PATRIC" id="fig|136857.5.peg.937"/>
<evidence type="ECO:0000313" key="1">
    <source>
        <dbReference type="EMBL" id="AKK08390.1"/>
    </source>
</evidence>
<keyword evidence="2" id="KW-1185">Reference proteome</keyword>
<accession>A0A0G3H6L1</accession>
<dbReference type="AlphaFoldDB" id="A0A0G3H6L1"/>